<sequence>MRADHVHGGMPSRALARVLVTAAIVPLLGLAAPQHACACSCRMITEKEAYAGADAVFVGRVVRREEVRREVQSSGDPVILVFEVRIVHKGRVARRQDVHTVSSSASCGFEAQPGAEYLVFLDQSDGELHASACSGTRGADKPLAVPSAPSYPPVLGYADYDLEGDTWSPVRAAVGGAAVVAAVVAAFLLLRRRGRGGPERG</sequence>
<dbReference type="PANTHER" id="PTHR11844">
    <property type="entry name" value="METALLOPROTEASE INHIBITOR"/>
    <property type="match status" value="1"/>
</dbReference>
<dbReference type="GO" id="GO:0005615">
    <property type="term" value="C:extracellular space"/>
    <property type="evidence" value="ECO:0007669"/>
    <property type="project" value="TreeGrafter"/>
</dbReference>
<keyword evidence="3" id="KW-0812">Transmembrane</keyword>
<evidence type="ECO:0000256" key="1">
    <source>
        <dbReference type="ARBA" id="ARBA00004613"/>
    </source>
</evidence>
<dbReference type="GO" id="GO:0002020">
    <property type="term" value="F:protease binding"/>
    <property type="evidence" value="ECO:0007669"/>
    <property type="project" value="TreeGrafter"/>
</dbReference>
<dbReference type="GO" id="GO:0008191">
    <property type="term" value="F:metalloendopeptidase inhibitor activity"/>
    <property type="evidence" value="ECO:0007669"/>
    <property type="project" value="InterPro"/>
</dbReference>
<dbReference type="GO" id="GO:0031012">
    <property type="term" value="C:extracellular matrix"/>
    <property type="evidence" value="ECO:0007669"/>
    <property type="project" value="TreeGrafter"/>
</dbReference>
<feature type="transmembrane region" description="Helical" evidence="3">
    <location>
        <begin position="170"/>
        <end position="190"/>
    </location>
</feature>
<dbReference type="InterPro" id="IPR001820">
    <property type="entry name" value="TIMP"/>
</dbReference>
<gene>
    <name evidence="4" type="ORF">DPM19_14540</name>
</gene>
<proteinExistence type="predicted"/>
<protein>
    <recommendedName>
        <fullName evidence="6">Tissue inhibitor of metalloproteinase</fullName>
    </recommendedName>
</protein>
<comment type="caution">
    <text evidence="4">The sequence shown here is derived from an EMBL/GenBank/DDBJ whole genome shotgun (WGS) entry which is preliminary data.</text>
</comment>
<name>A0A365H531_9ACTN</name>
<evidence type="ECO:0008006" key="6">
    <source>
        <dbReference type="Google" id="ProtNLM"/>
    </source>
</evidence>
<evidence type="ECO:0000256" key="3">
    <source>
        <dbReference type="SAM" id="Phobius"/>
    </source>
</evidence>
<keyword evidence="3" id="KW-1133">Transmembrane helix</keyword>
<dbReference type="Pfam" id="PF00965">
    <property type="entry name" value="TIMP"/>
    <property type="match status" value="1"/>
</dbReference>
<dbReference type="Proteomes" id="UP000251891">
    <property type="component" value="Unassembled WGS sequence"/>
</dbReference>
<dbReference type="Gene3D" id="2.40.50.120">
    <property type="match status" value="1"/>
</dbReference>
<dbReference type="SUPFAM" id="SSF50242">
    <property type="entry name" value="TIMP-like"/>
    <property type="match status" value="1"/>
</dbReference>
<keyword evidence="3" id="KW-0472">Membrane</keyword>
<dbReference type="AlphaFoldDB" id="A0A365H531"/>
<evidence type="ECO:0000313" key="4">
    <source>
        <dbReference type="EMBL" id="RAY14201.1"/>
    </source>
</evidence>
<evidence type="ECO:0000256" key="2">
    <source>
        <dbReference type="ARBA" id="ARBA00022525"/>
    </source>
</evidence>
<keyword evidence="5" id="KW-1185">Reference proteome</keyword>
<dbReference type="PANTHER" id="PTHR11844:SF33">
    <property type="entry name" value="TISSUE INHIBITOR OF METALLOPROTEINASE"/>
    <property type="match status" value="1"/>
</dbReference>
<accession>A0A365H531</accession>
<dbReference type="EMBL" id="QLYX01000006">
    <property type="protein sequence ID" value="RAY14201.1"/>
    <property type="molecule type" value="Genomic_DNA"/>
</dbReference>
<dbReference type="GO" id="GO:0051045">
    <property type="term" value="P:negative regulation of membrane protein ectodomain proteolysis"/>
    <property type="evidence" value="ECO:0007669"/>
    <property type="project" value="TreeGrafter"/>
</dbReference>
<keyword evidence="2" id="KW-0964">Secreted</keyword>
<evidence type="ECO:0000313" key="5">
    <source>
        <dbReference type="Proteomes" id="UP000251891"/>
    </source>
</evidence>
<organism evidence="4 5">
    <name type="scientific">Actinomadura craniellae</name>
    <dbReference type="NCBI Taxonomy" id="2231787"/>
    <lineage>
        <taxon>Bacteria</taxon>
        <taxon>Bacillati</taxon>
        <taxon>Actinomycetota</taxon>
        <taxon>Actinomycetes</taxon>
        <taxon>Streptosporangiales</taxon>
        <taxon>Thermomonosporaceae</taxon>
        <taxon>Actinomadura</taxon>
    </lineage>
</organism>
<comment type="subcellular location">
    <subcellularLocation>
        <location evidence="1">Secreted</location>
    </subcellularLocation>
</comment>
<reference evidence="4 5" key="1">
    <citation type="submission" date="2018-06" db="EMBL/GenBank/DDBJ databases">
        <title>Actinomadura craniellae sp. nov. isolated from marine sponge Craniella sp.</title>
        <authorList>
            <person name="Li L."/>
            <person name="Xu Q.H."/>
            <person name="Lin H.W."/>
            <person name="Lu Y.H."/>
        </authorList>
    </citation>
    <scope>NUCLEOTIDE SEQUENCE [LARGE SCALE GENOMIC DNA]</scope>
    <source>
        <strain evidence="4 5">LHW63021</strain>
    </source>
</reference>
<dbReference type="InterPro" id="IPR008993">
    <property type="entry name" value="TIMP-like_OB-fold"/>
</dbReference>